<feature type="domain" description="Dehydrogenase E1 component" evidence="3">
    <location>
        <begin position="53"/>
        <end position="340"/>
    </location>
</feature>
<keyword evidence="5" id="KW-1185">Reference proteome</keyword>
<feature type="region of interest" description="Disordered" evidence="2">
    <location>
        <begin position="1"/>
        <end position="21"/>
    </location>
</feature>
<proteinExistence type="predicted"/>
<dbReference type="Proteomes" id="UP001596328">
    <property type="component" value="Unassembled WGS sequence"/>
</dbReference>
<evidence type="ECO:0000259" key="3">
    <source>
        <dbReference type="Pfam" id="PF00676"/>
    </source>
</evidence>
<protein>
    <submittedName>
        <fullName evidence="4">Thiamine pyrophosphate-dependent enzyme</fullName>
    </submittedName>
</protein>
<accession>A0ABD5RX43</accession>
<gene>
    <name evidence="4" type="ORF">ACFQE1_05605</name>
</gene>
<dbReference type="AlphaFoldDB" id="A0ABD5RX43"/>
<dbReference type="PANTHER" id="PTHR43380:SF1">
    <property type="entry name" value="2-OXOISOVALERATE DEHYDROGENASE SUBUNIT ALPHA, MITOCHONDRIAL"/>
    <property type="match status" value="1"/>
</dbReference>
<name>A0ABD5RX43_9EURY</name>
<feature type="compositionally biased region" description="Basic and acidic residues" evidence="2">
    <location>
        <begin position="1"/>
        <end position="14"/>
    </location>
</feature>
<comment type="caution">
    <text evidence="4">The sequence shown here is derived from an EMBL/GenBank/DDBJ whole genome shotgun (WGS) entry which is preliminary data.</text>
</comment>
<dbReference type="GO" id="GO:0044272">
    <property type="term" value="P:sulfur compound biosynthetic process"/>
    <property type="evidence" value="ECO:0007669"/>
    <property type="project" value="UniProtKB-ARBA"/>
</dbReference>
<dbReference type="InterPro" id="IPR050771">
    <property type="entry name" value="Alpha-ketoacid_DH_E1_comp"/>
</dbReference>
<evidence type="ECO:0000313" key="4">
    <source>
        <dbReference type="EMBL" id="MFC6723860.1"/>
    </source>
</evidence>
<dbReference type="InterPro" id="IPR001017">
    <property type="entry name" value="DH_E1"/>
</dbReference>
<dbReference type="EMBL" id="JBHSWU010000059">
    <property type="protein sequence ID" value="MFC6723860.1"/>
    <property type="molecule type" value="Genomic_DNA"/>
</dbReference>
<dbReference type="GO" id="GO:0006082">
    <property type="term" value="P:organic acid metabolic process"/>
    <property type="evidence" value="ECO:0007669"/>
    <property type="project" value="UniProtKB-ARBA"/>
</dbReference>
<evidence type="ECO:0000313" key="5">
    <source>
        <dbReference type="Proteomes" id="UP001596328"/>
    </source>
</evidence>
<dbReference type="Gene3D" id="3.40.50.970">
    <property type="match status" value="1"/>
</dbReference>
<organism evidence="4 5">
    <name type="scientific">Halobium palmae</name>
    <dbReference type="NCBI Taxonomy" id="1776492"/>
    <lineage>
        <taxon>Archaea</taxon>
        <taxon>Methanobacteriati</taxon>
        <taxon>Methanobacteriota</taxon>
        <taxon>Stenosarchaea group</taxon>
        <taxon>Halobacteria</taxon>
        <taxon>Halobacteriales</taxon>
        <taxon>Haloferacaceae</taxon>
        <taxon>Halobium</taxon>
    </lineage>
</organism>
<dbReference type="CDD" id="cd02000">
    <property type="entry name" value="TPP_E1_PDC_ADC_BCADC"/>
    <property type="match status" value="1"/>
</dbReference>
<dbReference type="SUPFAM" id="SSF52518">
    <property type="entry name" value="Thiamin diphosphate-binding fold (THDP-binding)"/>
    <property type="match status" value="1"/>
</dbReference>
<dbReference type="GO" id="GO:0016491">
    <property type="term" value="F:oxidoreductase activity"/>
    <property type="evidence" value="ECO:0007669"/>
    <property type="project" value="UniProtKB-KW"/>
</dbReference>
<reference evidence="4 5" key="1">
    <citation type="journal article" date="2019" name="Int. J. Syst. Evol. Microbiol.">
        <title>The Global Catalogue of Microorganisms (GCM) 10K type strain sequencing project: providing services to taxonomists for standard genome sequencing and annotation.</title>
        <authorList>
            <consortium name="The Broad Institute Genomics Platform"/>
            <consortium name="The Broad Institute Genome Sequencing Center for Infectious Disease"/>
            <person name="Wu L."/>
            <person name="Ma J."/>
        </authorList>
    </citation>
    <scope>NUCLEOTIDE SEQUENCE [LARGE SCALE GENOMIC DNA]</scope>
    <source>
        <strain evidence="4 5">NBRC 111368</strain>
    </source>
</reference>
<keyword evidence="1" id="KW-0560">Oxidoreductase</keyword>
<dbReference type="Pfam" id="PF00676">
    <property type="entry name" value="E1_dh"/>
    <property type="match status" value="1"/>
</dbReference>
<dbReference type="InterPro" id="IPR029061">
    <property type="entry name" value="THDP-binding"/>
</dbReference>
<evidence type="ECO:0000256" key="2">
    <source>
        <dbReference type="SAM" id="MobiDB-lite"/>
    </source>
</evidence>
<sequence length="382" mass="42499">MASDSTVERLRDRPGYYSQDDLPLDSYQVVAPDGSYDADAVPELDGEGLTDLYRWMVLERTFDERMVKLQRRGEVGTYGSGRGQEASIVGSGYALGDDDWLLGMGREAAAMFLQGLPLRDLILFWRGVPDAGKLLAQHDLMIAISIGSHLPLVSGVAWGMELSESDAVAAAYFGDGASSTGAVHEGINFASALDLPAVFFCQNNQYAISTSFEKQTGARTLAQRAIGYGIEGIRVDGNDVLAVYDAMQAARRLASEGKPVLVESVTYRRDAHTTSDDPTRYREEEEVAEWEERDPLDRYEAFLRSEGLWDDVDADAIEEEVNEEFDAALDAADDYPEDEVETVFEDLYAELPPYLARQLDEFRTFLDEHPEAYDHIERRPKG</sequence>
<evidence type="ECO:0000256" key="1">
    <source>
        <dbReference type="ARBA" id="ARBA00023002"/>
    </source>
</evidence>
<dbReference type="PANTHER" id="PTHR43380">
    <property type="entry name" value="2-OXOISOVALERATE DEHYDROGENASE SUBUNIT ALPHA, MITOCHONDRIAL"/>
    <property type="match status" value="1"/>
</dbReference>